<feature type="compositionally biased region" description="Polar residues" evidence="1">
    <location>
        <begin position="87"/>
        <end position="102"/>
    </location>
</feature>
<accession>A0A0M3KJK3</accession>
<dbReference type="WBParaSite" id="ASIM_0002117701-mRNA-1">
    <property type="protein sequence ID" value="ASIM_0002117701-mRNA-1"/>
    <property type="gene ID" value="ASIM_0002117701"/>
</dbReference>
<proteinExistence type="predicted"/>
<evidence type="ECO:0000256" key="1">
    <source>
        <dbReference type="SAM" id="MobiDB-lite"/>
    </source>
</evidence>
<organism evidence="2">
    <name type="scientific">Anisakis simplex</name>
    <name type="common">Herring worm</name>
    <dbReference type="NCBI Taxonomy" id="6269"/>
    <lineage>
        <taxon>Eukaryota</taxon>
        <taxon>Metazoa</taxon>
        <taxon>Ecdysozoa</taxon>
        <taxon>Nematoda</taxon>
        <taxon>Chromadorea</taxon>
        <taxon>Rhabditida</taxon>
        <taxon>Spirurina</taxon>
        <taxon>Ascaridomorpha</taxon>
        <taxon>Ascaridoidea</taxon>
        <taxon>Anisakidae</taxon>
        <taxon>Anisakis</taxon>
        <taxon>Anisakis simplex complex</taxon>
    </lineage>
</organism>
<reference evidence="2" key="1">
    <citation type="submission" date="2017-02" db="UniProtKB">
        <authorList>
            <consortium name="WormBaseParasite"/>
        </authorList>
    </citation>
    <scope>IDENTIFICATION</scope>
</reference>
<feature type="compositionally biased region" description="Polar residues" evidence="1">
    <location>
        <begin position="56"/>
        <end position="69"/>
    </location>
</feature>
<feature type="region of interest" description="Disordered" evidence="1">
    <location>
        <begin position="87"/>
        <end position="142"/>
    </location>
</feature>
<sequence>LMNKLQREQYEKKRGPYEGRASLDRRGMGASSGRPTIIGRQSQDGRYSARGGGGLSSVSSAPGLTQSQIENQKARAAVAANLVVSTASRKNQSLNSVDQPQSLGGGRRQFACGSAGGGQQDRDRALQQGLGGGGPAPSGQSS</sequence>
<protein>
    <submittedName>
        <fullName evidence="2">SUZ domain-containing protein</fullName>
    </submittedName>
</protein>
<feature type="compositionally biased region" description="Basic and acidic residues" evidence="1">
    <location>
        <begin position="1"/>
        <end position="27"/>
    </location>
</feature>
<name>A0A0M3KJK3_ANISI</name>
<feature type="region of interest" description="Disordered" evidence="1">
    <location>
        <begin position="1"/>
        <end position="69"/>
    </location>
</feature>
<dbReference type="AlphaFoldDB" id="A0A0M3KJK3"/>
<evidence type="ECO:0000313" key="2">
    <source>
        <dbReference type="WBParaSite" id="ASIM_0002117701-mRNA-1"/>
    </source>
</evidence>